<sequence length="195" mass="21640">MTEQHHNHFHVGQIIENHPFAAGDGAVLEMFRNDMTNVVFIGLENITEDEQQLLSQSGAEFGVLSTENGGCLVVLKLGELAFDIQFNAAVIPDEFLAQPAEDTTTLTLNMMAVDTRSNEMKVIREFSLPAEISQKMIVVVNKQREINDAMAVNAENMHLLNTISTEELLKQITLTQIQSVVAPSCSCGHDHHHHH</sequence>
<name>A0A0U1PA03_PHOLE</name>
<dbReference type="HOGENOM" id="CLU_1389099_0_0_6"/>
<organism evidence="1 2">
    <name type="scientific">Photobacterium leiognathi lrivu.4.1</name>
    <dbReference type="NCBI Taxonomy" id="1248232"/>
    <lineage>
        <taxon>Bacteria</taxon>
        <taxon>Pseudomonadati</taxon>
        <taxon>Pseudomonadota</taxon>
        <taxon>Gammaproteobacteria</taxon>
        <taxon>Vibrionales</taxon>
        <taxon>Vibrionaceae</taxon>
        <taxon>Photobacterium</taxon>
    </lineage>
</organism>
<reference evidence="2" key="1">
    <citation type="submission" date="2012-12" db="EMBL/GenBank/DDBJ databases">
        <title>Genome Sequence of Photobacterium leiognathi lrivu.4.1.</title>
        <authorList>
            <person name="Urbanczyk H."/>
            <person name="Ogura Y."/>
            <person name="Hayashi T."/>
            <person name="Dunlap P.V."/>
        </authorList>
    </citation>
    <scope>NUCLEOTIDE SEQUENCE [LARGE SCALE GENOMIC DNA]</scope>
    <source>
        <strain evidence="2">lrivu.4.1</strain>
    </source>
</reference>
<evidence type="ECO:0000313" key="1">
    <source>
        <dbReference type="EMBL" id="GAD31185.1"/>
    </source>
</evidence>
<dbReference type="RefSeq" id="WP_023933937.1">
    <property type="nucleotide sequence ID" value="NZ_DF196819.1"/>
</dbReference>
<proteinExistence type="predicted"/>
<evidence type="ECO:0000313" key="2">
    <source>
        <dbReference type="Proteomes" id="UP000030675"/>
    </source>
</evidence>
<gene>
    <name evidence="1" type="ORF">PLEI_2842</name>
</gene>
<dbReference type="Proteomes" id="UP000030675">
    <property type="component" value="Unassembled WGS sequence"/>
</dbReference>
<accession>A0A0U1PA03</accession>
<dbReference type="EMBL" id="DF196819">
    <property type="protein sequence ID" value="GAD31185.1"/>
    <property type="molecule type" value="Genomic_DNA"/>
</dbReference>
<dbReference type="eggNOG" id="ENOG5033U7A">
    <property type="taxonomic scope" value="Bacteria"/>
</dbReference>
<dbReference type="AlphaFoldDB" id="A0A0U1PA03"/>
<protein>
    <submittedName>
        <fullName evidence="1">Uncharacterized protein</fullName>
    </submittedName>
</protein>